<gene>
    <name evidence="7" type="primary">cbiA</name>
    <name evidence="10" type="ORF">OSCT_2400</name>
</gene>
<dbReference type="Gene3D" id="3.40.50.880">
    <property type="match status" value="1"/>
</dbReference>
<organism evidence="10 11">
    <name type="scientific">Oscillochloris trichoides DG-6</name>
    <dbReference type="NCBI Taxonomy" id="765420"/>
    <lineage>
        <taxon>Bacteria</taxon>
        <taxon>Bacillati</taxon>
        <taxon>Chloroflexota</taxon>
        <taxon>Chloroflexia</taxon>
        <taxon>Chloroflexales</taxon>
        <taxon>Chloroflexineae</taxon>
        <taxon>Oscillochloridaceae</taxon>
        <taxon>Oscillochloris</taxon>
    </lineage>
</organism>
<dbReference type="Proteomes" id="UP000054010">
    <property type="component" value="Unassembled WGS sequence"/>
</dbReference>
<comment type="pathway">
    <text evidence="7">Cofactor biosynthesis; adenosylcobalamin biosynthesis; cob(II)yrinate a,c-diamide from sirohydrochlorin (anaerobic route): step 10/10.</text>
</comment>
<keyword evidence="6 7" id="KW-0315">Glutamine amidotransferase</keyword>
<evidence type="ECO:0000256" key="3">
    <source>
        <dbReference type="ARBA" id="ARBA00022741"/>
    </source>
</evidence>
<dbReference type="STRING" id="765420.OSCT_2400"/>
<dbReference type="GO" id="GO:0042242">
    <property type="term" value="F:cobyrinic acid a,c-diamide synthase activity"/>
    <property type="evidence" value="ECO:0007669"/>
    <property type="project" value="UniProtKB-UniRule"/>
</dbReference>
<dbReference type="eggNOG" id="COG1797">
    <property type="taxonomic scope" value="Bacteria"/>
</dbReference>
<dbReference type="InterPro" id="IPR002586">
    <property type="entry name" value="CobQ/CobB/MinD/ParA_Nub-bd_dom"/>
</dbReference>
<keyword evidence="3 7" id="KW-0547">Nucleotide-binding</keyword>
<evidence type="ECO:0000256" key="2">
    <source>
        <dbReference type="ARBA" id="ARBA00022598"/>
    </source>
</evidence>
<dbReference type="AlphaFoldDB" id="E1IGE9"/>
<dbReference type="Pfam" id="PF01656">
    <property type="entry name" value="CbiA"/>
    <property type="match status" value="1"/>
</dbReference>
<evidence type="ECO:0000256" key="4">
    <source>
        <dbReference type="ARBA" id="ARBA00022840"/>
    </source>
</evidence>
<dbReference type="HAMAP" id="MF_00027">
    <property type="entry name" value="CobB_CbiA"/>
    <property type="match status" value="1"/>
</dbReference>
<name>E1IGE9_9CHLR</name>
<comment type="domain">
    <text evidence="7">Comprises of two domains. The C-terminal domain contains the binding site for glutamine and catalyzes the hydrolysis of this substrate to glutamate and ammonia. The N-terminal domain is anticipated to bind ATP and cobyrinate and catalyzes the ultimate synthesis of the diamide product. The ammonia produced via the glutaminase domain is probably translocated to the adjacent domain via a molecular tunnel, where it reacts with an activated intermediate.</text>
</comment>
<keyword evidence="2 7" id="KW-0436">Ligase</keyword>
<dbReference type="CDD" id="cd03130">
    <property type="entry name" value="GATase1_CobB"/>
    <property type="match status" value="1"/>
</dbReference>
<dbReference type="InterPro" id="IPR011698">
    <property type="entry name" value="GATase_3"/>
</dbReference>
<dbReference type="SUPFAM" id="SSF52540">
    <property type="entry name" value="P-loop containing nucleoside triphosphate hydrolases"/>
    <property type="match status" value="1"/>
</dbReference>
<dbReference type="EMBL" id="ADVR01000106">
    <property type="protein sequence ID" value="EFO79715.1"/>
    <property type="molecule type" value="Genomic_DNA"/>
</dbReference>
<evidence type="ECO:0000256" key="5">
    <source>
        <dbReference type="ARBA" id="ARBA00022842"/>
    </source>
</evidence>
<dbReference type="GO" id="GO:0005524">
    <property type="term" value="F:ATP binding"/>
    <property type="evidence" value="ECO:0007669"/>
    <property type="project" value="UniProtKB-UniRule"/>
</dbReference>
<evidence type="ECO:0000259" key="8">
    <source>
        <dbReference type="Pfam" id="PF01656"/>
    </source>
</evidence>
<keyword evidence="7" id="KW-0169">Cobalamin biosynthesis</keyword>
<dbReference type="GO" id="GO:0009236">
    <property type="term" value="P:cobalamin biosynthetic process"/>
    <property type="evidence" value="ECO:0007669"/>
    <property type="project" value="UniProtKB-UniRule"/>
</dbReference>
<accession>E1IGE9</accession>
<dbReference type="Gene3D" id="3.40.50.300">
    <property type="entry name" value="P-loop containing nucleotide triphosphate hydrolases"/>
    <property type="match status" value="1"/>
</dbReference>
<comment type="miscellaneous">
    <text evidence="7">The a and c carboxylates of cobyrinate are activated for nucleophilic attack via formation of a phosphorylated intermediate by ATP. CbiA catalyzes first the amidation of the c-carboxylate, and then that of the a-carboxylate.</text>
</comment>
<dbReference type="InterPro" id="IPR027417">
    <property type="entry name" value="P-loop_NTPase"/>
</dbReference>
<evidence type="ECO:0000313" key="11">
    <source>
        <dbReference type="Proteomes" id="UP000054010"/>
    </source>
</evidence>
<proteinExistence type="inferred from homology"/>
<dbReference type="EC" id="6.3.5.11" evidence="7"/>
<evidence type="ECO:0000313" key="10">
    <source>
        <dbReference type="EMBL" id="EFO79715.1"/>
    </source>
</evidence>
<evidence type="ECO:0000256" key="6">
    <source>
        <dbReference type="ARBA" id="ARBA00022962"/>
    </source>
</evidence>
<comment type="function">
    <text evidence="7">Catalyzes the ATP-dependent amidation of the two carboxylate groups at positions a and c of cobyrinate, using either L-glutamine or ammonia as the nitrogen source.</text>
</comment>
<dbReference type="UniPathway" id="UPA00148">
    <property type="reaction ID" value="UER00231"/>
</dbReference>
<comment type="cofactor">
    <cofactor evidence="1 7">
        <name>Mg(2+)</name>
        <dbReference type="ChEBI" id="CHEBI:18420"/>
    </cofactor>
</comment>
<dbReference type="PROSITE" id="PS51274">
    <property type="entry name" value="GATASE_COBBQ"/>
    <property type="match status" value="1"/>
</dbReference>
<evidence type="ECO:0000256" key="7">
    <source>
        <dbReference type="HAMAP-Rule" id="MF_00027"/>
    </source>
</evidence>
<keyword evidence="5 7" id="KW-0460">Magnesium</keyword>
<comment type="catalytic activity">
    <reaction evidence="7">
        <text>cob(II)yrinate + 2 L-glutamine + 2 ATP + 2 H2O = cob(II)yrinate a,c diamide + 2 L-glutamate + 2 ADP + 2 phosphate + 2 H(+)</text>
        <dbReference type="Rhea" id="RHEA:26289"/>
        <dbReference type="ChEBI" id="CHEBI:15377"/>
        <dbReference type="ChEBI" id="CHEBI:15378"/>
        <dbReference type="ChEBI" id="CHEBI:29985"/>
        <dbReference type="ChEBI" id="CHEBI:30616"/>
        <dbReference type="ChEBI" id="CHEBI:43474"/>
        <dbReference type="ChEBI" id="CHEBI:58359"/>
        <dbReference type="ChEBI" id="CHEBI:58537"/>
        <dbReference type="ChEBI" id="CHEBI:58894"/>
        <dbReference type="ChEBI" id="CHEBI:456216"/>
        <dbReference type="EC" id="6.3.5.11"/>
    </reaction>
</comment>
<evidence type="ECO:0000259" key="9">
    <source>
        <dbReference type="Pfam" id="PF07685"/>
    </source>
</evidence>
<evidence type="ECO:0000256" key="1">
    <source>
        <dbReference type="ARBA" id="ARBA00001946"/>
    </source>
</evidence>
<dbReference type="InterPro" id="IPR029062">
    <property type="entry name" value="Class_I_gatase-like"/>
</dbReference>
<comment type="caution">
    <text evidence="10">The sequence shown here is derived from an EMBL/GenBank/DDBJ whole genome shotgun (WGS) entry which is preliminary data.</text>
</comment>
<protein>
    <recommendedName>
        <fullName evidence="7">Cobyrinate a,c-diamide synthase</fullName>
        <ecNumber evidence="7">6.3.5.11</ecNumber>
    </recommendedName>
    <alternativeName>
        <fullName evidence="7">Cobyrinic acid a,c-diamide synthetase</fullName>
    </alternativeName>
</protein>
<dbReference type="Pfam" id="PF07685">
    <property type="entry name" value="GATase_3"/>
    <property type="match status" value="1"/>
</dbReference>
<dbReference type="HOGENOM" id="CLU_022752_2_0_0"/>
<dbReference type="PANTHER" id="PTHR43873">
    <property type="entry name" value="COBYRINATE A,C-DIAMIDE SYNTHASE"/>
    <property type="match status" value="1"/>
</dbReference>
<dbReference type="SUPFAM" id="SSF52317">
    <property type="entry name" value="Class I glutamine amidotransferase-like"/>
    <property type="match status" value="1"/>
</dbReference>
<feature type="domain" description="CobB/CobQ-like glutamine amidotransferase" evidence="9">
    <location>
        <begin position="246"/>
        <end position="439"/>
    </location>
</feature>
<reference evidence="10 11" key="1">
    <citation type="journal article" date="2011" name="J. Bacteriol.">
        <title>Draft genome sequence of the anoxygenic filamentous phototrophic bacterium Oscillochloris trichoides subsp. DG-6.</title>
        <authorList>
            <person name="Kuznetsov B.B."/>
            <person name="Ivanovsky R.N."/>
            <person name="Keppen O.I."/>
            <person name="Sukhacheva M.V."/>
            <person name="Bumazhkin B.K."/>
            <person name="Patutina E.O."/>
            <person name="Beletsky A.V."/>
            <person name="Mardanov A.V."/>
            <person name="Baslerov R.V."/>
            <person name="Panteleeva A.N."/>
            <person name="Kolganova T.V."/>
            <person name="Ravin N.V."/>
            <person name="Skryabin K.G."/>
        </authorList>
    </citation>
    <scope>NUCLEOTIDE SEQUENCE [LARGE SCALE GENOMIC DNA]</scope>
    <source>
        <strain evidence="10 11">DG-6</strain>
    </source>
</reference>
<dbReference type="NCBIfam" id="TIGR00379">
    <property type="entry name" value="cobB"/>
    <property type="match status" value="1"/>
</dbReference>
<sequence length="451" mass="48551">MLAAPMSGSGKTTITAGVIAALAARGLQVAPFKCGPDYIDPSYHALAAGRPCANLDAWMVPPAHIPTILARRAAGADVALIEGVMGLFDGYAGDDDTGSSAHIARLTNTPVVVVLNIASMARTAAALIHGLRSFDPQLNVVGVILNNAGSARHIQMVQQAIEESVGLPVLGALTREALLNLPERHLGLVPTAEPGRWAEWIAQVRSRVEAGIDLDRLLELARAAEILQLPGSWSFPEARADLRRPTIAIARDEAFSFIYPENLELLEAAGAKLAFFSPMHDQVLPDQTGAIYLCGGFPELYAEELSGNHAMCNALRQAAQQNMPIYAECGGLMYLTQAVQDEAGRSFPMVGVLPGHSAMSGRLTLGYRTVTALNDSWLWRAGETVRGHEFHYSVWAERPPETAWLYTRQPDALRPEASNEGTQIGNVLASYIHLHFLAAPQMAERFVQAAQ</sequence>
<comment type="similarity">
    <text evidence="7">Belongs to the CobB/CbiA family.</text>
</comment>
<dbReference type="CDD" id="cd05388">
    <property type="entry name" value="CobB_N"/>
    <property type="match status" value="1"/>
</dbReference>
<dbReference type="InterPro" id="IPR004484">
    <property type="entry name" value="CbiA/CobB_synth"/>
</dbReference>
<keyword evidence="4 7" id="KW-0067">ATP-binding</keyword>
<feature type="active site" description="Nucleophile" evidence="7">
    <location>
        <position position="329"/>
    </location>
</feature>
<feature type="site" description="Increases nucleophilicity of active site Cys" evidence="7">
    <location>
        <position position="433"/>
    </location>
</feature>
<dbReference type="PANTHER" id="PTHR43873:SF1">
    <property type="entry name" value="COBYRINATE A,C-DIAMIDE SYNTHASE"/>
    <property type="match status" value="1"/>
</dbReference>
<feature type="domain" description="CobQ/CobB/MinD/ParA nucleotide binding" evidence="8">
    <location>
        <begin position="2"/>
        <end position="186"/>
    </location>
</feature>
<dbReference type="NCBIfam" id="NF002204">
    <property type="entry name" value="PRK01077.1"/>
    <property type="match status" value="1"/>
</dbReference>
<keyword evidence="11" id="KW-1185">Reference proteome</keyword>